<dbReference type="RefSeq" id="WP_153464455.1">
    <property type="nucleotide sequence ID" value="NZ_WBOF01000001.1"/>
</dbReference>
<keyword evidence="5" id="KW-1185">Reference proteome</keyword>
<reference evidence="4 5" key="1">
    <citation type="submission" date="2019-09" db="EMBL/GenBank/DDBJ databases">
        <title>Genome Sequences of Streptomyces kaniharaensis ATCC 21070.</title>
        <authorList>
            <person name="Zhu W."/>
            <person name="De Crecy-Lagard V."/>
            <person name="Richards N.G."/>
        </authorList>
    </citation>
    <scope>NUCLEOTIDE SEQUENCE [LARGE SCALE GENOMIC DNA]</scope>
    <source>
        <strain evidence="4 5">SF-557</strain>
    </source>
</reference>
<dbReference type="Gene3D" id="1.10.357.10">
    <property type="entry name" value="Tetracycline Repressor, domain 2"/>
    <property type="match status" value="1"/>
</dbReference>
<dbReference type="Proteomes" id="UP000450000">
    <property type="component" value="Unassembled WGS sequence"/>
</dbReference>
<dbReference type="AlphaFoldDB" id="A0A6N7KU39"/>
<dbReference type="Pfam" id="PF02909">
    <property type="entry name" value="TetR_C_1"/>
    <property type="match status" value="1"/>
</dbReference>
<evidence type="ECO:0000256" key="1">
    <source>
        <dbReference type="ARBA" id="ARBA00023015"/>
    </source>
</evidence>
<proteinExistence type="predicted"/>
<gene>
    <name evidence="4" type="ORF">F7Q99_23275</name>
</gene>
<accession>A0A6N7KU39</accession>
<dbReference type="SUPFAM" id="SSF48498">
    <property type="entry name" value="Tetracyclin repressor-like, C-terminal domain"/>
    <property type="match status" value="1"/>
</dbReference>
<evidence type="ECO:0000256" key="2">
    <source>
        <dbReference type="ARBA" id="ARBA00023163"/>
    </source>
</evidence>
<protein>
    <recommendedName>
        <fullName evidence="3">Tetracycline repressor TetR C-terminal domain-containing protein</fullName>
    </recommendedName>
</protein>
<keyword evidence="2" id="KW-0804">Transcription</keyword>
<sequence>MLDLHVLLYCYVQGVAVHVEREARAQADTGLTEEQWMDQQTPALAALVNAARYPVFARTIARAGAAEGGYDLDLDALFAFGLGPLLDGVAAMIEAA</sequence>
<evidence type="ECO:0000313" key="4">
    <source>
        <dbReference type="EMBL" id="MQS15106.1"/>
    </source>
</evidence>
<evidence type="ECO:0000313" key="5">
    <source>
        <dbReference type="Proteomes" id="UP000450000"/>
    </source>
</evidence>
<evidence type="ECO:0000259" key="3">
    <source>
        <dbReference type="Pfam" id="PF02909"/>
    </source>
</evidence>
<dbReference type="InterPro" id="IPR004111">
    <property type="entry name" value="Repressor_TetR_C"/>
</dbReference>
<comment type="caution">
    <text evidence="4">The sequence shown here is derived from an EMBL/GenBank/DDBJ whole genome shotgun (WGS) entry which is preliminary data.</text>
</comment>
<dbReference type="EMBL" id="WBOF01000001">
    <property type="protein sequence ID" value="MQS15106.1"/>
    <property type="molecule type" value="Genomic_DNA"/>
</dbReference>
<keyword evidence="1" id="KW-0805">Transcription regulation</keyword>
<dbReference type="OrthoDB" id="2570341at2"/>
<dbReference type="GO" id="GO:0045892">
    <property type="term" value="P:negative regulation of DNA-templated transcription"/>
    <property type="evidence" value="ECO:0007669"/>
    <property type="project" value="InterPro"/>
</dbReference>
<name>A0A6N7KU39_9ACTN</name>
<dbReference type="InterPro" id="IPR036271">
    <property type="entry name" value="Tet_transcr_reg_TetR-rel_C_sf"/>
</dbReference>
<feature type="domain" description="Tetracycline repressor TetR C-terminal" evidence="3">
    <location>
        <begin position="7"/>
        <end position="92"/>
    </location>
</feature>
<organism evidence="4 5">
    <name type="scientific">Streptomyces kaniharaensis</name>
    <dbReference type="NCBI Taxonomy" id="212423"/>
    <lineage>
        <taxon>Bacteria</taxon>
        <taxon>Bacillati</taxon>
        <taxon>Actinomycetota</taxon>
        <taxon>Actinomycetes</taxon>
        <taxon>Kitasatosporales</taxon>
        <taxon>Streptomycetaceae</taxon>
        <taxon>Streptomyces</taxon>
    </lineage>
</organism>